<accession>A0ACB7RLY8</accession>
<dbReference type="EMBL" id="CM023489">
    <property type="protein sequence ID" value="KAH6921534.1"/>
    <property type="molecule type" value="Genomic_DNA"/>
</dbReference>
<gene>
    <name evidence="1" type="ORF">HPB50_002173</name>
</gene>
<protein>
    <submittedName>
        <fullName evidence="1">Uncharacterized protein</fullName>
    </submittedName>
</protein>
<name>A0ACB7RLY8_HYAAI</name>
<proteinExistence type="predicted"/>
<reference evidence="1" key="1">
    <citation type="submission" date="2020-05" db="EMBL/GenBank/DDBJ databases">
        <title>Large-scale comparative analyses of tick genomes elucidate their genetic diversity and vector capacities.</title>
        <authorList>
            <person name="Jia N."/>
            <person name="Wang J."/>
            <person name="Shi W."/>
            <person name="Du L."/>
            <person name="Sun Y."/>
            <person name="Zhan W."/>
            <person name="Jiang J."/>
            <person name="Wang Q."/>
            <person name="Zhang B."/>
            <person name="Ji P."/>
            <person name="Sakyi L.B."/>
            <person name="Cui X."/>
            <person name="Yuan T."/>
            <person name="Jiang B."/>
            <person name="Yang W."/>
            <person name="Lam T.T.-Y."/>
            <person name="Chang Q."/>
            <person name="Ding S."/>
            <person name="Wang X."/>
            <person name="Zhu J."/>
            <person name="Ruan X."/>
            <person name="Zhao L."/>
            <person name="Wei J."/>
            <person name="Que T."/>
            <person name="Du C."/>
            <person name="Cheng J."/>
            <person name="Dai P."/>
            <person name="Han X."/>
            <person name="Huang E."/>
            <person name="Gao Y."/>
            <person name="Liu J."/>
            <person name="Shao H."/>
            <person name="Ye R."/>
            <person name="Li L."/>
            <person name="Wei W."/>
            <person name="Wang X."/>
            <person name="Wang C."/>
            <person name="Yang T."/>
            <person name="Huo Q."/>
            <person name="Li W."/>
            <person name="Guo W."/>
            <person name="Chen H."/>
            <person name="Zhou L."/>
            <person name="Ni X."/>
            <person name="Tian J."/>
            <person name="Zhou Y."/>
            <person name="Sheng Y."/>
            <person name="Liu T."/>
            <person name="Pan Y."/>
            <person name="Xia L."/>
            <person name="Li J."/>
            <person name="Zhao F."/>
            <person name="Cao W."/>
        </authorList>
    </citation>
    <scope>NUCLEOTIDE SEQUENCE</scope>
    <source>
        <strain evidence="1">Hyas-2018</strain>
    </source>
</reference>
<evidence type="ECO:0000313" key="2">
    <source>
        <dbReference type="Proteomes" id="UP000821845"/>
    </source>
</evidence>
<comment type="caution">
    <text evidence="1">The sequence shown here is derived from an EMBL/GenBank/DDBJ whole genome shotgun (WGS) entry which is preliminary data.</text>
</comment>
<keyword evidence="2" id="KW-1185">Reference proteome</keyword>
<dbReference type="Proteomes" id="UP000821845">
    <property type="component" value="Chromosome 9"/>
</dbReference>
<evidence type="ECO:0000313" key="1">
    <source>
        <dbReference type="EMBL" id="KAH6921534.1"/>
    </source>
</evidence>
<sequence>MERRTRRKRKRQPPPHITRFFMLAPSFTALILAQSKAPPQRPGLQGEKTLGEQKAAIVLKASGLAFGPRRRPCVATQPGVNGSLRGAALETENDMPTAGRRRGRKPASVGLCCFLEEHGRCQLDSKTQNYGGIIRLQSGQMRTIHGDRVEACRRVMKPLQIGTAPATLVHSGSGSGNTATESTRRAVISDKKSVDYMPPRSDPHANTFPCRFVPAHKTIPSSAAATTPPVPSGSSRRCLKLPLFPLLLPLAPRKQRGKRTKVSSSRMPAHPSFPLSVVDPAFPLSLFLSFSRQYDALVRSTYTPMSRYQGHVPPPEVPPSPATLYPFSSSVTSLI</sequence>
<organism evidence="1 2">
    <name type="scientific">Hyalomma asiaticum</name>
    <name type="common">Tick</name>
    <dbReference type="NCBI Taxonomy" id="266040"/>
    <lineage>
        <taxon>Eukaryota</taxon>
        <taxon>Metazoa</taxon>
        <taxon>Ecdysozoa</taxon>
        <taxon>Arthropoda</taxon>
        <taxon>Chelicerata</taxon>
        <taxon>Arachnida</taxon>
        <taxon>Acari</taxon>
        <taxon>Parasitiformes</taxon>
        <taxon>Ixodida</taxon>
        <taxon>Ixodoidea</taxon>
        <taxon>Ixodidae</taxon>
        <taxon>Hyalomminae</taxon>
        <taxon>Hyalomma</taxon>
    </lineage>
</organism>